<evidence type="ECO:0000256" key="3">
    <source>
        <dbReference type="ARBA" id="ARBA00022679"/>
    </source>
</evidence>
<evidence type="ECO:0000256" key="5">
    <source>
        <dbReference type="ARBA" id="ARBA00022989"/>
    </source>
</evidence>
<keyword evidence="7 10" id="KW-0472">Membrane</keyword>
<evidence type="ECO:0000256" key="10">
    <source>
        <dbReference type="SAM" id="Phobius"/>
    </source>
</evidence>
<reference evidence="11" key="1">
    <citation type="journal article" date="2014" name="Front. Microbiol.">
        <title>High frequency of phylogenetically diverse reductive dehalogenase-homologous genes in deep subseafloor sedimentary metagenomes.</title>
        <authorList>
            <person name="Kawai M."/>
            <person name="Futagami T."/>
            <person name="Toyoda A."/>
            <person name="Takaki Y."/>
            <person name="Nishi S."/>
            <person name="Hori S."/>
            <person name="Arai W."/>
            <person name="Tsubouchi T."/>
            <person name="Morono Y."/>
            <person name="Uchiyama I."/>
            <person name="Ito T."/>
            <person name="Fujiyama A."/>
            <person name="Inagaki F."/>
            <person name="Takami H."/>
        </authorList>
    </citation>
    <scope>NUCLEOTIDE SEQUENCE</scope>
    <source>
        <strain evidence="11">Expedition CK06-06</strain>
    </source>
</reference>
<proteinExistence type="inferred from homology"/>
<feature type="transmembrane region" description="Helical" evidence="10">
    <location>
        <begin position="158"/>
        <end position="177"/>
    </location>
</feature>
<organism evidence="11">
    <name type="scientific">marine sediment metagenome</name>
    <dbReference type="NCBI Taxonomy" id="412755"/>
    <lineage>
        <taxon>unclassified sequences</taxon>
        <taxon>metagenomes</taxon>
        <taxon>ecological metagenomes</taxon>
    </lineage>
</organism>
<dbReference type="SMART" id="SM01207">
    <property type="entry name" value="G3P_acyltransf"/>
    <property type="match status" value="1"/>
</dbReference>
<keyword evidence="9" id="KW-1208">Phospholipid metabolism</keyword>
<evidence type="ECO:0000256" key="9">
    <source>
        <dbReference type="ARBA" id="ARBA00023264"/>
    </source>
</evidence>
<evidence type="ECO:0000256" key="1">
    <source>
        <dbReference type="ARBA" id="ARBA00022475"/>
    </source>
</evidence>
<keyword evidence="8" id="KW-0594">Phospholipid biosynthesis</keyword>
<gene>
    <name evidence="11" type="ORF">S12H4_28554</name>
</gene>
<feature type="transmembrane region" description="Helical" evidence="10">
    <location>
        <begin position="32"/>
        <end position="55"/>
    </location>
</feature>
<feature type="transmembrane region" description="Helical" evidence="10">
    <location>
        <begin position="129"/>
        <end position="152"/>
    </location>
</feature>
<keyword evidence="3" id="KW-0808">Transferase</keyword>
<protein>
    <submittedName>
        <fullName evidence="11">Uncharacterized protein</fullName>
    </submittedName>
</protein>
<dbReference type="EMBL" id="BARW01016385">
    <property type="protein sequence ID" value="GAI90478.1"/>
    <property type="molecule type" value="Genomic_DNA"/>
</dbReference>
<evidence type="ECO:0000256" key="4">
    <source>
        <dbReference type="ARBA" id="ARBA00022692"/>
    </source>
</evidence>
<dbReference type="GO" id="GO:0043772">
    <property type="term" value="F:acyl-phosphate glycerol-3-phosphate acyltransferase activity"/>
    <property type="evidence" value="ECO:0007669"/>
    <property type="project" value="InterPro"/>
</dbReference>
<dbReference type="PANTHER" id="PTHR30309">
    <property type="entry name" value="INNER MEMBRANE PROTEIN YGIH"/>
    <property type="match status" value="1"/>
</dbReference>
<evidence type="ECO:0000313" key="11">
    <source>
        <dbReference type="EMBL" id="GAI90478.1"/>
    </source>
</evidence>
<dbReference type="Pfam" id="PF02660">
    <property type="entry name" value="G3P_acyltransf"/>
    <property type="match status" value="1"/>
</dbReference>
<evidence type="ECO:0000256" key="8">
    <source>
        <dbReference type="ARBA" id="ARBA00023209"/>
    </source>
</evidence>
<evidence type="ECO:0000256" key="6">
    <source>
        <dbReference type="ARBA" id="ARBA00023098"/>
    </source>
</evidence>
<dbReference type="PANTHER" id="PTHR30309:SF0">
    <property type="entry name" value="GLYCEROL-3-PHOSPHATE ACYLTRANSFERASE-RELATED"/>
    <property type="match status" value="1"/>
</dbReference>
<feature type="transmembrane region" description="Helical" evidence="10">
    <location>
        <begin position="98"/>
        <end position="122"/>
    </location>
</feature>
<keyword evidence="6" id="KW-0443">Lipid metabolism</keyword>
<dbReference type="AlphaFoldDB" id="X1SBZ4"/>
<evidence type="ECO:0000256" key="2">
    <source>
        <dbReference type="ARBA" id="ARBA00022516"/>
    </source>
</evidence>
<feature type="transmembrane region" description="Helical" evidence="10">
    <location>
        <begin position="67"/>
        <end position="86"/>
    </location>
</feature>
<sequence length="206" mass="21267">MISKRSNKVDVRQYGSGKIGATNVLRAAGRKAAALVVFLDVSKGALAVVLAGLIIGRSYLVVGDFGLGALVAQVLAALAAMAGHNWSVFLKFHGGRGVATFMGGLIALCPVAAIFGGEIFIIGAGLTKFASLGSIAGTVGTYAILVPLTIMHGFPIEYLVYALIGTIIIIVMHRGNIRRLVSGKERKLGVLAERACSQGDVASISS</sequence>
<dbReference type="GO" id="GO:0005886">
    <property type="term" value="C:plasma membrane"/>
    <property type="evidence" value="ECO:0007669"/>
    <property type="project" value="InterPro"/>
</dbReference>
<keyword evidence="2" id="KW-0444">Lipid biosynthesis</keyword>
<name>X1SBZ4_9ZZZZ</name>
<accession>X1SBZ4</accession>
<dbReference type="GO" id="GO:0008654">
    <property type="term" value="P:phospholipid biosynthetic process"/>
    <property type="evidence" value="ECO:0007669"/>
    <property type="project" value="UniProtKB-KW"/>
</dbReference>
<evidence type="ECO:0000256" key="7">
    <source>
        <dbReference type="ARBA" id="ARBA00023136"/>
    </source>
</evidence>
<dbReference type="InterPro" id="IPR003811">
    <property type="entry name" value="G3P_acylTferase_PlsY"/>
</dbReference>
<comment type="caution">
    <text evidence="11">The sequence shown here is derived from an EMBL/GenBank/DDBJ whole genome shotgun (WGS) entry which is preliminary data.</text>
</comment>
<dbReference type="HAMAP" id="MF_01043">
    <property type="entry name" value="PlsY"/>
    <property type="match status" value="1"/>
</dbReference>
<keyword evidence="1" id="KW-1003">Cell membrane</keyword>
<keyword evidence="4 10" id="KW-0812">Transmembrane</keyword>
<keyword evidence="5 10" id="KW-1133">Transmembrane helix</keyword>